<feature type="domain" description="Rhodanese" evidence="1">
    <location>
        <begin position="15"/>
        <end position="107"/>
    </location>
</feature>
<sequence length="109" mass="11708">MKKIDADQLRSMFDNNADFLLINTLSADNFAKTKIEGAVNIPQDQDQFVSEVESRAADKSTPIVVYCASADCNSSDKAAEKLDAAGFTNVMDFAEGAAGWQNEPATAPN</sequence>
<evidence type="ECO:0000313" key="3">
    <source>
        <dbReference type="Proteomes" id="UP000315440"/>
    </source>
</evidence>
<gene>
    <name evidence="2" type="ORF">Mal64_07630</name>
</gene>
<dbReference type="Proteomes" id="UP000315440">
    <property type="component" value="Unassembled WGS sequence"/>
</dbReference>
<dbReference type="Pfam" id="PF00581">
    <property type="entry name" value="Rhodanese"/>
    <property type="match status" value="1"/>
</dbReference>
<dbReference type="InterPro" id="IPR001763">
    <property type="entry name" value="Rhodanese-like_dom"/>
</dbReference>
<dbReference type="RefSeq" id="WP_146397197.1">
    <property type="nucleotide sequence ID" value="NZ_SJPQ01000001.1"/>
</dbReference>
<dbReference type="AlphaFoldDB" id="A0A5C5ZS66"/>
<reference evidence="2 3" key="1">
    <citation type="submission" date="2019-02" db="EMBL/GenBank/DDBJ databases">
        <title>Deep-cultivation of Planctomycetes and their phenomic and genomic characterization uncovers novel biology.</title>
        <authorList>
            <person name="Wiegand S."/>
            <person name="Jogler M."/>
            <person name="Boedeker C."/>
            <person name="Pinto D."/>
            <person name="Vollmers J."/>
            <person name="Rivas-Marin E."/>
            <person name="Kohn T."/>
            <person name="Peeters S.H."/>
            <person name="Heuer A."/>
            <person name="Rast P."/>
            <person name="Oberbeckmann S."/>
            <person name="Bunk B."/>
            <person name="Jeske O."/>
            <person name="Meyerdierks A."/>
            <person name="Storesund J.E."/>
            <person name="Kallscheuer N."/>
            <person name="Luecker S."/>
            <person name="Lage O.M."/>
            <person name="Pohl T."/>
            <person name="Merkel B.J."/>
            <person name="Hornburger P."/>
            <person name="Mueller R.-W."/>
            <person name="Bruemmer F."/>
            <person name="Labrenz M."/>
            <person name="Spormann A.M."/>
            <person name="Op Den Camp H."/>
            <person name="Overmann J."/>
            <person name="Amann R."/>
            <person name="Jetten M.S.M."/>
            <person name="Mascher T."/>
            <person name="Medema M.H."/>
            <person name="Devos D.P."/>
            <person name="Kaster A.-K."/>
            <person name="Ovreas L."/>
            <person name="Rohde M."/>
            <person name="Galperin M.Y."/>
            <person name="Jogler C."/>
        </authorList>
    </citation>
    <scope>NUCLEOTIDE SEQUENCE [LARGE SCALE GENOMIC DNA]</scope>
    <source>
        <strain evidence="2 3">Mal64</strain>
    </source>
</reference>
<protein>
    <submittedName>
        <fullName evidence="2">Molybdopterin biosynthesis protein MoeB</fullName>
    </submittedName>
</protein>
<dbReference type="PANTHER" id="PTHR43031:SF7">
    <property type="entry name" value="NITRIC OXIDE REDUCTASE FLRD-NAD(+) REDUCTASE"/>
    <property type="match status" value="1"/>
</dbReference>
<evidence type="ECO:0000313" key="2">
    <source>
        <dbReference type="EMBL" id="TWT90374.1"/>
    </source>
</evidence>
<dbReference type="PANTHER" id="PTHR43031">
    <property type="entry name" value="FAD-DEPENDENT OXIDOREDUCTASE"/>
    <property type="match status" value="1"/>
</dbReference>
<accession>A0A5C5ZS66</accession>
<keyword evidence="3" id="KW-1185">Reference proteome</keyword>
<dbReference type="Gene3D" id="3.40.250.10">
    <property type="entry name" value="Rhodanese-like domain"/>
    <property type="match status" value="1"/>
</dbReference>
<name>A0A5C5ZS66_9BACT</name>
<dbReference type="EMBL" id="SJPQ01000001">
    <property type="protein sequence ID" value="TWT90374.1"/>
    <property type="molecule type" value="Genomic_DNA"/>
</dbReference>
<dbReference type="SUPFAM" id="SSF52821">
    <property type="entry name" value="Rhodanese/Cell cycle control phosphatase"/>
    <property type="match status" value="1"/>
</dbReference>
<proteinExistence type="predicted"/>
<organism evidence="2 3">
    <name type="scientific">Pseudobythopirellula maris</name>
    <dbReference type="NCBI Taxonomy" id="2527991"/>
    <lineage>
        <taxon>Bacteria</taxon>
        <taxon>Pseudomonadati</taxon>
        <taxon>Planctomycetota</taxon>
        <taxon>Planctomycetia</taxon>
        <taxon>Pirellulales</taxon>
        <taxon>Lacipirellulaceae</taxon>
        <taxon>Pseudobythopirellula</taxon>
    </lineage>
</organism>
<comment type="caution">
    <text evidence="2">The sequence shown here is derived from an EMBL/GenBank/DDBJ whole genome shotgun (WGS) entry which is preliminary data.</text>
</comment>
<dbReference type="PROSITE" id="PS50206">
    <property type="entry name" value="RHODANESE_3"/>
    <property type="match status" value="1"/>
</dbReference>
<dbReference type="OrthoDB" id="176845at2"/>
<dbReference type="InterPro" id="IPR050229">
    <property type="entry name" value="GlpE_sulfurtransferase"/>
</dbReference>
<dbReference type="CDD" id="cd00158">
    <property type="entry name" value="RHOD"/>
    <property type="match status" value="1"/>
</dbReference>
<evidence type="ECO:0000259" key="1">
    <source>
        <dbReference type="PROSITE" id="PS50206"/>
    </source>
</evidence>
<dbReference type="InterPro" id="IPR036873">
    <property type="entry name" value="Rhodanese-like_dom_sf"/>
</dbReference>